<evidence type="ECO:0000256" key="3">
    <source>
        <dbReference type="ARBA" id="ARBA00022989"/>
    </source>
</evidence>
<evidence type="ECO:0000256" key="6">
    <source>
        <dbReference type="SAM" id="Phobius"/>
    </source>
</evidence>
<feature type="transmembrane region" description="Helical" evidence="6">
    <location>
        <begin position="472"/>
        <end position="491"/>
    </location>
</feature>
<dbReference type="Pfam" id="PF07690">
    <property type="entry name" value="MFS_1"/>
    <property type="match status" value="1"/>
</dbReference>
<dbReference type="InterPro" id="IPR036259">
    <property type="entry name" value="MFS_trans_sf"/>
</dbReference>
<dbReference type="Gene3D" id="1.20.1250.20">
    <property type="entry name" value="MFS general substrate transporter like domains"/>
    <property type="match status" value="1"/>
</dbReference>
<feature type="transmembrane region" description="Helical" evidence="6">
    <location>
        <begin position="408"/>
        <end position="427"/>
    </location>
</feature>
<dbReference type="AlphaFoldDB" id="A0A0D2CML9"/>
<reference evidence="8 9" key="1">
    <citation type="submission" date="2015-01" db="EMBL/GenBank/DDBJ databases">
        <title>The Genome Sequence of Exophiala xenobiotica CBS118157.</title>
        <authorList>
            <consortium name="The Broad Institute Genomics Platform"/>
            <person name="Cuomo C."/>
            <person name="de Hoog S."/>
            <person name="Gorbushina A."/>
            <person name="Stielow B."/>
            <person name="Teixiera M."/>
            <person name="Abouelleil A."/>
            <person name="Chapman S.B."/>
            <person name="Priest M."/>
            <person name="Young S.K."/>
            <person name="Wortman J."/>
            <person name="Nusbaum C."/>
            <person name="Birren B."/>
        </authorList>
    </citation>
    <scope>NUCLEOTIDE SEQUENCE [LARGE SCALE GENOMIC DNA]</scope>
    <source>
        <strain evidence="8 9">CBS 118157</strain>
    </source>
</reference>
<keyword evidence="4 6" id="KW-0472">Membrane</keyword>
<feature type="domain" description="Major facilitator superfamily (MFS) profile" evidence="7">
    <location>
        <begin position="1"/>
        <end position="525"/>
    </location>
</feature>
<accession>A0A0D2CML9</accession>
<dbReference type="EMBL" id="KN847322">
    <property type="protein sequence ID" value="KIW51087.1"/>
    <property type="molecule type" value="Genomic_DNA"/>
</dbReference>
<dbReference type="GO" id="GO:0022857">
    <property type="term" value="F:transmembrane transporter activity"/>
    <property type="evidence" value="ECO:0007669"/>
    <property type="project" value="InterPro"/>
</dbReference>
<dbReference type="OrthoDB" id="5215911at2759"/>
<dbReference type="InterPro" id="IPR020846">
    <property type="entry name" value="MFS_dom"/>
</dbReference>
<feature type="transmembrane region" description="Helical" evidence="6">
    <location>
        <begin position="503"/>
        <end position="523"/>
    </location>
</feature>
<dbReference type="GO" id="GO:0005886">
    <property type="term" value="C:plasma membrane"/>
    <property type="evidence" value="ECO:0007669"/>
    <property type="project" value="TreeGrafter"/>
</dbReference>
<evidence type="ECO:0000259" key="7">
    <source>
        <dbReference type="PROSITE" id="PS50850"/>
    </source>
</evidence>
<dbReference type="RefSeq" id="XP_013311671.1">
    <property type="nucleotide sequence ID" value="XM_013456217.1"/>
</dbReference>
<protein>
    <recommendedName>
        <fullName evidence="7">Major facilitator superfamily (MFS) profile domain-containing protein</fullName>
    </recommendedName>
</protein>
<keyword evidence="2 6" id="KW-0812">Transmembrane</keyword>
<dbReference type="HOGENOM" id="CLU_008455_13_3_1"/>
<dbReference type="InterPro" id="IPR011701">
    <property type="entry name" value="MFS"/>
</dbReference>
<dbReference type="PANTHER" id="PTHR23502:SF30">
    <property type="entry name" value="TRANSPORTER, PUTATIVE (AFU_ORTHOLOGUE AFUA_8G04702)-RELATED"/>
    <property type="match status" value="1"/>
</dbReference>
<dbReference type="Proteomes" id="UP000054342">
    <property type="component" value="Unassembled WGS sequence"/>
</dbReference>
<feature type="transmembrane region" description="Helical" evidence="6">
    <location>
        <begin position="365"/>
        <end position="387"/>
    </location>
</feature>
<dbReference type="STRING" id="348802.A0A0D2CML9"/>
<feature type="transmembrane region" description="Helical" evidence="6">
    <location>
        <begin position="148"/>
        <end position="168"/>
    </location>
</feature>
<keyword evidence="9" id="KW-1185">Reference proteome</keyword>
<dbReference type="PANTHER" id="PTHR23502">
    <property type="entry name" value="MAJOR FACILITATOR SUPERFAMILY"/>
    <property type="match status" value="1"/>
</dbReference>
<evidence type="ECO:0000256" key="2">
    <source>
        <dbReference type="ARBA" id="ARBA00022692"/>
    </source>
</evidence>
<feature type="transmembrane region" description="Helical" evidence="6">
    <location>
        <begin position="207"/>
        <end position="227"/>
    </location>
</feature>
<sequence>MSLPVPGTVHLVDLANNLAVKHGEGKKDIVLIPQPSSDPNDPLNWGWWRKNHNRLWQCLWMISGCAIISSLSPAYLLIQEDTGIPIANLSTGIGLMYLFLGWGNLIFQPLALNFGRRPVLIFSLLGTALMVLWSAYIQSSGVWYLNRILMGIFFAPVETLVEIVVTDLSFTHERGFHMAIYQWTLWNGALLAPIPAGYIAENHGWRWIQWTGTILGLSVTFLMVFFFEETMYFRQTIRDEFVGENIQETDISSQVSQSEKSKGPVDSKAQLSSTSNSESPIEQAEVWLTPKQSFLRNLRLWNLRAPDQPRTPWKSVLLPLILLRYPAMLFGGLLVGSVLSWFNVLNATTAEVFGNAPYNFTTNQIGLIYLASVIGATIGCFLSGTLSDMLSEWLARRNNGIKEPEHRLWIGAIALVVHPAGCLLYGIGATQQIHWVGLAFGIGLMSMCLPIGSNIGITYVIDSYKEVAGEGVVSVILVRNTIGFAFAYAITPMIKDLGRQNSFILVAVLGAAFWVMCLVFIWGGKSWRRNSAKTYWHLVEGHGLHAH</sequence>
<feature type="region of interest" description="Disordered" evidence="5">
    <location>
        <begin position="252"/>
        <end position="277"/>
    </location>
</feature>
<feature type="transmembrane region" description="Helical" evidence="6">
    <location>
        <begin position="119"/>
        <end position="136"/>
    </location>
</feature>
<gene>
    <name evidence="8" type="ORF">PV05_09839</name>
</gene>
<evidence type="ECO:0000313" key="8">
    <source>
        <dbReference type="EMBL" id="KIW51087.1"/>
    </source>
</evidence>
<feature type="transmembrane region" description="Helical" evidence="6">
    <location>
        <begin position="58"/>
        <end position="78"/>
    </location>
</feature>
<feature type="transmembrane region" description="Helical" evidence="6">
    <location>
        <begin position="433"/>
        <end position="460"/>
    </location>
</feature>
<organism evidence="8 9">
    <name type="scientific">Exophiala xenobiotica</name>
    <dbReference type="NCBI Taxonomy" id="348802"/>
    <lineage>
        <taxon>Eukaryota</taxon>
        <taxon>Fungi</taxon>
        <taxon>Dikarya</taxon>
        <taxon>Ascomycota</taxon>
        <taxon>Pezizomycotina</taxon>
        <taxon>Eurotiomycetes</taxon>
        <taxon>Chaetothyriomycetidae</taxon>
        <taxon>Chaetothyriales</taxon>
        <taxon>Herpotrichiellaceae</taxon>
        <taxon>Exophiala</taxon>
    </lineage>
</organism>
<name>A0A0D2CML9_9EURO</name>
<dbReference type="PROSITE" id="PS50850">
    <property type="entry name" value="MFS"/>
    <property type="match status" value="1"/>
</dbReference>
<evidence type="ECO:0000313" key="9">
    <source>
        <dbReference type="Proteomes" id="UP000054342"/>
    </source>
</evidence>
<evidence type="ECO:0000256" key="4">
    <source>
        <dbReference type="ARBA" id="ARBA00023136"/>
    </source>
</evidence>
<feature type="transmembrane region" description="Helical" evidence="6">
    <location>
        <begin position="84"/>
        <end position="107"/>
    </location>
</feature>
<evidence type="ECO:0000256" key="5">
    <source>
        <dbReference type="SAM" id="MobiDB-lite"/>
    </source>
</evidence>
<comment type="subcellular location">
    <subcellularLocation>
        <location evidence="1">Membrane</location>
        <topology evidence="1">Multi-pass membrane protein</topology>
    </subcellularLocation>
</comment>
<dbReference type="SUPFAM" id="SSF103473">
    <property type="entry name" value="MFS general substrate transporter"/>
    <property type="match status" value="1"/>
</dbReference>
<proteinExistence type="predicted"/>
<dbReference type="GeneID" id="25331747"/>
<feature type="transmembrane region" description="Helical" evidence="6">
    <location>
        <begin position="180"/>
        <end position="201"/>
    </location>
</feature>
<evidence type="ECO:0000256" key="1">
    <source>
        <dbReference type="ARBA" id="ARBA00004141"/>
    </source>
</evidence>
<feature type="transmembrane region" description="Helical" evidence="6">
    <location>
        <begin position="322"/>
        <end position="345"/>
    </location>
</feature>
<keyword evidence="3 6" id="KW-1133">Transmembrane helix</keyword>